<feature type="signal peptide" evidence="1">
    <location>
        <begin position="1"/>
        <end position="22"/>
    </location>
</feature>
<feature type="domain" description="DUF4440" evidence="2">
    <location>
        <begin position="33"/>
        <end position="142"/>
    </location>
</feature>
<dbReference type="SUPFAM" id="SSF54427">
    <property type="entry name" value="NTF2-like"/>
    <property type="match status" value="1"/>
</dbReference>
<evidence type="ECO:0000313" key="4">
    <source>
        <dbReference type="Proteomes" id="UP000490980"/>
    </source>
</evidence>
<keyword evidence="4" id="KW-1185">Reference proteome</keyword>
<accession>A0A7X5ZKB9</accession>
<sequence>MKNLPLLLCTTATVLLVAPVLAETPAETTRASIEKALNASAAAWMAGDLDTFMQLYENAPTTRYINSSGVTEGYEAIKAKYAPRFKPGADMGKLSLQVLDVKEIGSQYAFVVGRYTLHQADGSTPSGITTLLFHKQGGRWLIANDHTS</sequence>
<comment type="caution">
    <text evidence="3">The sequence shown here is derived from an EMBL/GenBank/DDBJ whole genome shotgun (WGS) entry which is preliminary data.</text>
</comment>
<evidence type="ECO:0000256" key="1">
    <source>
        <dbReference type="SAM" id="SignalP"/>
    </source>
</evidence>
<proteinExistence type="predicted"/>
<dbReference type="InterPro" id="IPR027843">
    <property type="entry name" value="DUF4440"/>
</dbReference>
<protein>
    <submittedName>
        <fullName evidence="3">Nuclear transport factor 2 family protein</fullName>
    </submittedName>
</protein>
<feature type="chain" id="PRO_5031481313" evidence="1">
    <location>
        <begin position="23"/>
        <end position="148"/>
    </location>
</feature>
<dbReference type="Gene3D" id="3.10.450.50">
    <property type="match status" value="1"/>
</dbReference>
<dbReference type="EMBL" id="JAARLZ010000016">
    <property type="protein sequence ID" value="NII08857.1"/>
    <property type="molecule type" value="Genomic_DNA"/>
</dbReference>
<name>A0A7X5ZKB9_9GAMM</name>
<dbReference type="Proteomes" id="UP000490980">
    <property type="component" value="Unassembled WGS sequence"/>
</dbReference>
<dbReference type="Pfam" id="PF14534">
    <property type="entry name" value="DUF4440"/>
    <property type="match status" value="1"/>
</dbReference>
<evidence type="ECO:0000259" key="2">
    <source>
        <dbReference type="Pfam" id="PF14534"/>
    </source>
</evidence>
<organism evidence="3 4">
    <name type="scientific">Luteibacter anthropi</name>
    <dbReference type="NCBI Taxonomy" id="564369"/>
    <lineage>
        <taxon>Bacteria</taxon>
        <taxon>Pseudomonadati</taxon>
        <taxon>Pseudomonadota</taxon>
        <taxon>Gammaproteobacteria</taxon>
        <taxon>Lysobacterales</taxon>
        <taxon>Rhodanobacteraceae</taxon>
        <taxon>Luteibacter</taxon>
    </lineage>
</organism>
<keyword evidence="1" id="KW-0732">Signal</keyword>
<dbReference type="RefSeq" id="WP_166952465.1">
    <property type="nucleotide sequence ID" value="NZ_CP077072.1"/>
</dbReference>
<evidence type="ECO:0000313" key="3">
    <source>
        <dbReference type="EMBL" id="NII08857.1"/>
    </source>
</evidence>
<dbReference type="InterPro" id="IPR032710">
    <property type="entry name" value="NTF2-like_dom_sf"/>
</dbReference>
<dbReference type="AlphaFoldDB" id="A0A7X5ZKB9"/>
<gene>
    <name evidence="3" type="ORF">HBF25_20925</name>
</gene>
<reference evidence="3 4" key="1">
    <citation type="submission" date="2020-03" db="EMBL/GenBank/DDBJ databases">
        <authorList>
            <person name="Lai Q."/>
        </authorList>
    </citation>
    <scope>NUCLEOTIDE SEQUENCE [LARGE SCALE GENOMIC DNA]</scope>
    <source>
        <strain evidence="3 4">CCUG 25036</strain>
    </source>
</reference>